<reference evidence="1 2" key="2">
    <citation type="journal article" date="2016" name="Environ. Microbiol. Rep.">
        <title>Metagenomic evidence for the presence of phototrophic Gemmatimonadetes bacteria in diverse environments.</title>
        <authorList>
            <person name="Zeng Y."/>
            <person name="Baumbach J."/>
            <person name="Barbosa E.G."/>
            <person name="Azevedo V."/>
            <person name="Zhang C."/>
            <person name="Koblizek M."/>
        </authorList>
    </citation>
    <scope>NUCLEOTIDE SEQUENCE [LARGE SCALE GENOMIC DNA]</scope>
    <source>
        <strain evidence="1 2">AP64</strain>
    </source>
</reference>
<evidence type="ECO:0000313" key="2">
    <source>
        <dbReference type="Proteomes" id="UP000076404"/>
    </source>
</evidence>
<dbReference type="AlphaFoldDB" id="A0A143BI83"/>
<reference evidence="1 2" key="1">
    <citation type="journal article" date="2014" name="Proc. Natl. Acad. Sci. U.S.A.">
        <title>Functional type 2 photosynthetic reaction centers found in the rare bacterial phylum Gemmatimonadetes.</title>
        <authorList>
            <person name="Zeng Y."/>
            <person name="Feng F."/>
            <person name="Medova H."/>
            <person name="Dean J."/>
            <person name="Koblizek M."/>
        </authorList>
    </citation>
    <scope>NUCLEOTIDE SEQUENCE [LARGE SCALE GENOMIC DNA]</scope>
    <source>
        <strain evidence="1 2">AP64</strain>
    </source>
</reference>
<dbReference type="RefSeq" id="WP_026849414.1">
    <property type="nucleotide sequence ID" value="NZ_CP011454.1"/>
</dbReference>
<name>A0A143BI83_9BACT</name>
<sequence>MSTTPRPKSLAMMFILGALLTGSALGFAAARVVSKPVVMLNDDKSVREELARELQLTADQKAVVDSAWEWRRARSREIMAIVRPALDSVRDSARVLMMTPLDEAQKDSFRRLIERNQRIADSAAKARGTPR</sequence>
<evidence type="ECO:0000313" key="1">
    <source>
        <dbReference type="EMBL" id="AMW04124.1"/>
    </source>
</evidence>
<dbReference type="STRING" id="1379270.GEMMAAP_03280"/>
<dbReference type="EMBL" id="CP011454">
    <property type="protein sequence ID" value="AMW04124.1"/>
    <property type="molecule type" value="Genomic_DNA"/>
</dbReference>
<evidence type="ECO:0008006" key="3">
    <source>
        <dbReference type="Google" id="ProtNLM"/>
    </source>
</evidence>
<dbReference type="eggNOG" id="ENOG502ZVJ1">
    <property type="taxonomic scope" value="Bacteria"/>
</dbReference>
<protein>
    <recommendedName>
        <fullName evidence="3">Periplasmic heavy metal sensor</fullName>
    </recommendedName>
</protein>
<dbReference type="Proteomes" id="UP000076404">
    <property type="component" value="Chromosome"/>
</dbReference>
<dbReference type="OrthoDB" id="9842692at2"/>
<keyword evidence="2" id="KW-1185">Reference proteome</keyword>
<gene>
    <name evidence="1" type="ORF">GEMMAAP_03280</name>
</gene>
<proteinExistence type="predicted"/>
<organism evidence="1 2">
    <name type="scientific">Gemmatimonas phototrophica</name>
    <dbReference type="NCBI Taxonomy" id="1379270"/>
    <lineage>
        <taxon>Bacteria</taxon>
        <taxon>Pseudomonadati</taxon>
        <taxon>Gemmatimonadota</taxon>
        <taxon>Gemmatimonadia</taxon>
        <taxon>Gemmatimonadales</taxon>
        <taxon>Gemmatimonadaceae</taxon>
        <taxon>Gemmatimonas</taxon>
    </lineage>
</organism>
<dbReference type="KEGG" id="gph:GEMMAAP_03280"/>
<accession>A0A143BI83</accession>